<proteinExistence type="predicted"/>
<protein>
    <submittedName>
        <fullName evidence="1">Meiosis mei2</fullName>
    </submittedName>
</protein>
<dbReference type="EMBL" id="JAAQRI010000335">
    <property type="protein sequence ID" value="KAF5617916.1"/>
    <property type="molecule type" value="Genomic_DNA"/>
</dbReference>
<name>A0A8H5QQD9_9HYPO</name>
<comment type="caution">
    <text evidence="1">The sequence shown here is derived from an EMBL/GenBank/DDBJ whole genome shotgun (WGS) entry which is preliminary data.</text>
</comment>
<organism evidence="1 2">
    <name type="scientific">Fusarium tjaetaba</name>
    <dbReference type="NCBI Taxonomy" id="1567544"/>
    <lineage>
        <taxon>Eukaryota</taxon>
        <taxon>Fungi</taxon>
        <taxon>Dikarya</taxon>
        <taxon>Ascomycota</taxon>
        <taxon>Pezizomycotina</taxon>
        <taxon>Sordariomycetes</taxon>
        <taxon>Hypocreomycetidae</taxon>
        <taxon>Hypocreales</taxon>
        <taxon>Nectriaceae</taxon>
        <taxon>Fusarium</taxon>
        <taxon>Fusarium fujikuroi species complex</taxon>
    </lineage>
</organism>
<gene>
    <name evidence="1" type="ORF">FTJAE_12445</name>
</gene>
<keyword evidence="2" id="KW-1185">Reference proteome</keyword>
<accession>A0A8H5QQD9</accession>
<sequence>MSDSCNHQTIRSLGTTHFEPIQGRKRVHFAFTPQTSVVEGFTGIDKLGSELENPQSKNLHNLATAVKIRPERLSVEVNVLNFAIIDPAHVDEIAHSSLGLRTRRRRLPGRLYETWSVDTEVMMPVNSWASNLGGAGPGHQLSLPWSMCRAEVRSDQAASITRANYYGRVKMMPVISWASKLGGAGPGPSTISHMVDVQNGGSLDLSFYLVYS</sequence>
<dbReference type="OrthoDB" id="2365600at2759"/>
<evidence type="ECO:0000313" key="2">
    <source>
        <dbReference type="Proteomes" id="UP000530670"/>
    </source>
</evidence>
<evidence type="ECO:0000313" key="1">
    <source>
        <dbReference type="EMBL" id="KAF5617916.1"/>
    </source>
</evidence>
<reference evidence="1 2" key="1">
    <citation type="submission" date="2020-05" db="EMBL/GenBank/DDBJ databases">
        <title>Identification and distribution of gene clusters putatively required for synthesis of sphingolipid metabolism inhibitors in phylogenetically diverse species of the filamentous fungus Fusarium.</title>
        <authorList>
            <person name="Kim H.-S."/>
            <person name="Busman M."/>
            <person name="Brown D.W."/>
            <person name="Divon H."/>
            <person name="Uhlig S."/>
            <person name="Proctor R.H."/>
        </authorList>
    </citation>
    <scope>NUCLEOTIDE SEQUENCE [LARGE SCALE GENOMIC DNA]</scope>
    <source>
        <strain evidence="1 2">NRRL 66243</strain>
    </source>
</reference>
<dbReference type="RefSeq" id="XP_037200522.1">
    <property type="nucleotide sequence ID" value="XM_037345491.1"/>
</dbReference>
<dbReference type="GeneID" id="59297761"/>
<dbReference type="Proteomes" id="UP000530670">
    <property type="component" value="Unassembled WGS sequence"/>
</dbReference>
<dbReference type="AlphaFoldDB" id="A0A8H5QQD9"/>